<feature type="transmembrane region" description="Helical" evidence="8">
    <location>
        <begin position="87"/>
        <end position="104"/>
    </location>
</feature>
<protein>
    <submittedName>
        <fullName evidence="10">Undecaprenyl phosphate-alpha-4-amino-4-deoxy-L-arabinose arabinosyl transferase</fullName>
        <ecNumber evidence="10">2.4.2.43</ecNumber>
    </submittedName>
</protein>
<keyword evidence="11" id="KW-1185">Reference proteome</keyword>
<comment type="subcellular location">
    <subcellularLocation>
        <location evidence="1">Cell membrane</location>
        <topology evidence="1">Multi-pass membrane protein</topology>
    </subcellularLocation>
</comment>
<dbReference type="EC" id="2.4.2.43" evidence="10"/>
<feature type="transmembrane region" description="Helical" evidence="8">
    <location>
        <begin position="7"/>
        <end position="29"/>
    </location>
</feature>
<keyword evidence="4 10" id="KW-0808">Transferase</keyword>
<evidence type="ECO:0000313" key="10">
    <source>
        <dbReference type="EMBL" id="CAH0539483.1"/>
    </source>
</evidence>
<feature type="transmembrane region" description="Helical" evidence="8">
    <location>
        <begin position="111"/>
        <end position="129"/>
    </location>
</feature>
<evidence type="ECO:0000256" key="6">
    <source>
        <dbReference type="ARBA" id="ARBA00022989"/>
    </source>
</evidence>
<dbReference type="Pfam" id="PF02366">
    <property type="entry name" value="PMT"/>
    <property type="match status" value="1"/>
</dbReference>
<evidence type="ECO:0000256" key="5">
    <source>
        <dbReference type="ARBA" id="ARBA00022692"/>
    </source>
</evidence>
<reference evidence="10" key="1">
    <citation type="submission" date="2021-11" db="EMBL/GenBank/DDBJ databases">
        <authorList>
            <person name="Rodrigo-Torres L."/>
            <person name="Arahal R. D."/>
            <person name="Lucena T."/>
        </authorList>
    </citation>
    <scope>NUCLEOTIDE SEQUENCE</scope>
    <source>
        <strain evidence="10">CECT 7928</strain>
    </source>
</reference>
<feature type="domain" description="ArnT-like N-terminal" evidence="9">
    <location>
        <begin position="29"/>
        <end position="238"/>
    </location>
</feature>
<accession>A0ABN8E4E1</accession>
<feature type="transmembrane region" description="Helical" evidence="8">
    <location>
        <begin position="135"/>
        <end position="151"/>
    </location>
</feature>
<name>A0ABN8E4E1_9VIBR</name>
<organism evidence="10 11">
    <name type="scientific">Vibrio marisflavi CECT 7928</name>
    <dbReference type="NCBI Taxonomy" id="634439"/>
    <lineage>
        <taxon>Bacteria</taxon>
        <taxon>Pseudomonadati</taxon>
        <taxon>Pseudomonadota</taxon>
        <taxon>Gammaproteobacteria</taxon>
        <taxon>Vibrionales</taxon>
        <taxon>Vibrionaceae</taxon>
        <taxon>Vibrio</taxon>
    </lineage>
</organism>
<dbReference type="RefSeq" id="WP_237361486.1">
    <property type="nucleotide sequence ID" value="NZ_CAKLDM010000002.1"/>
</dbReference>
<evidence type="ECO:0000256" key="2">
    <source>
        <dbReference type="ARBA" id="ARBA00022475"/>
    </source>
</evidence>
<feature type="transmembrane region" description="Helical" evidence="8">
    <location>
        <begin position="269"/>
        <end position="289"/>
    </location>
</feature>
<comment type="caution">
    <text evidence="10">The sequence shown here is derived from an EMBL/GenBank/DDBJ whole genome shotgun (WGS) entry which is preliminary data.</text>
</comment>
<dbReference type="PANTHER" id="PTHR33908:SF3">
    <property type="entry name" value="UNDECAPRENYL PHOSPHATE-ALPHA-4-AMINO-4-DEOXY-L-ARABINOSE ARABINOSYL TRANSFERASE"/>
    <property type="match status" value="1"/>
</dbReference>
<feature type="transmembrane region" description="Helical" evidence="8">
    <location>
        <begin position="209"/>
        <end position="226"/>
    </location>
</feature>
<dbReference type="InterPro" id="IPR050297">
    <property type="entry name" value="LipidA_mod_glycosyltrf_83"/>
</dbReference>
<keyword evidence="7 8" id="KW-0472">Membrane</keyword>
<dbReference type="PANTHER" id="PTHR33908">
    <property type="entry name" value="MANNOSYLTRANSFERASE YKCB-RELATED"/>
    <property type="match status" value="1"/>
</dbReference>
<feature type="transmembrane region" description="Helical" evidence="8">
    <location>
        <begin position="301"/>
        <end position="322"/>
    </location>
</feature>
<feature type="transmembrane region" description="Helical" evidence="8">
    <location>
        <begin position="158"/>
        <end position="173"/>
    </location>
</feature>
<feature type="transmembrane region" description="Helical" evidence="8">
    <location>
        <begin position="357"/>
        <end position="375"/>
    </location>
</feature>
<sequence>MRSSRTYLWFALCATFLIRLLSLGAYPLMDTTEARYGEMARIMVQTHNWLTPMFDYNVPFWGKPPLFAWMSSVGIKVFGLSEFAVRFPHWLAGVAVLALIAYFARRVGVNALLTATILSTTGIFAVSAGVVETDMALTFAMTLSMVGFYLCWQDESKLWGYLGFVGLAIGLLAKGPLIIVLVGLAVMPWLMIQYGFIGSFKQLWRRFPIVGGSILMLVIAVPWYVMAERATPGFLHYFLVGEYVDRFLDPGWKGDLYGSAHERARGTIWLFWLYSALPWSIVLPIVLWVKRKAIKPINEKVKPIISFSICWLVSPLILFTFAGNILPAYVLPGIPAIGIMLASLITEKQLETKWFKISSAVSPVLLVVAVFYIHFNVAGVRSDKVIFEHANKALPTYYIGHRTFSGEYYSNGKAELLKKDSTLMKLAKFQLVGEDNQVDPVIKQDKLNCQVEYTAPSKRSLFLCEN</sequence>
<feature type="transmembrane region" description="Helical" evidence="8">
    <location>
        <begin position="179"/>
        <end position="197"/>
    </location>
</feature>
<evidence type="ECO:0000256" key="4">
    <source>
        <dbReference type="ARBA" id="ARBA00022679"/>
    </source>
</evidence>
<evidence type="ECO:0000256" key="1">
    <source>
        <dbReference type="ARBA" id="ARBA00004651"/>
    </source>
</evidence>
<evidence type="ECO:0000256" key="7">
    <source>
        <dbReference type="ARBA" id="ARBA00023136"/>
    </source>
</evidence>
<gene>
    <name evidence="10" type="primary">arnT</name>
    <name evidence="10" type="ORF">VMF7928_02178</name>
</gene>
<evidence type="ECO:0000313" key="11">
    <source>
        <dbReference type="Proteomes" id="UP000838748"/>
    </source>
</evidence>
<keyword evidence="6 8" id="KW-1133">Transmembrane helix</keyword>
<keyword evidence="3 10" id="KW-0328">Glycosyltransferase</keyword>
<evidence type="ECO:0000259" key="9">
    <source>
        <dbReference type="Pfam" id="PF02366"/>
    </source>
</evidence>
<dbReference type="EMBL" id="CAKLDM010000002">
    <property type="protein sequence ID" value="CAH0539483.1"/>
    <property type="molecule type" value="Genomic_DNA"/>
</dbReference>
<keyword evidence="2" id="KW-1003">Cell membrane</keyword>
<dbReference type="GO" id="GO:0103015">
    <property type="term" value="F:4-amino-4-deoxy-L-arabinose transferase activity"/>
    <property type="evidence" value="ECO:0007669"/>
    <property type="project" value="UniProtKB-EC"/>
</dbReference>
<proteinExistence type="predicted"/>
<feature type="transmembrane region" description="Helical" evidence="8">
    <location>
        <begin position="328"/>
        <end position="345"/>
    </location>
</feature>
<evidence type="ECO:0000256" key="3">
    <source>
        <dbReference type="ARBA" id="ARBA00022676"/>
    </source>
</evidence>
<dbReference type="InterPro" id="IPR003342">
    <property type="entry name" value="ArnT-like_N"/>
</dbReference>
<dbReference type="Proteomes" id="UP000838748">
    <property type="component" value="Unassembled WGS sequence"/>
</dbReference>
<evidence type="ECO:0000256" key="8">
    <source>
        <dbReference type="SAM" id="Phobius"/>
    </source>
</evidence>
<keyword evidence="5 8" id="KW-0812">Transmembrane</keyword>